<dbReference type="SMART" id="SM00793">
    <property type="entry name" value="AgrB"/>
    <property type="match status" value="1"/>
</dbReference>
<feature type="transmembrane region" description="Helical" evidence="8">
    <location>
        <begin position="40"/>
        <end position="68"/>
    </location>
</feature>
<keyword evidence="10" id="KW-1185">Reference proteome</keyword>
<accession>A0ABR8Q001</accession>
<sequence length="225" mass="25304">MNLELLCKKISYTIKNQIEIDEEKRSIIEYGLFAFLHMGISILSILIVGSVFSVAIESLIISCIIAILRKFSGGAHASTPINCAIVGILISVFPAYLGKNINLNVNYIILLGILIYIVSFIIIYKLAPVDSPNKPIKKEEKIKKLKKGSITILCIYMIVVLFNIIIYYINRKNLMLVYSLCIYIGIAWQVFTLTKIGHSVVNIIDSLLIKIFTFKGGKNNEKNKQ</sequence>
<keyword evidence="6 8" id="KW-1133">Transmembrane helix</keyword>
<proteinExistence type="predicted"/>
<evidence type="ECO:0000256" key="6">
    <source>
        <dbReference type="ARBA" id="ARBA00022989"/>
    </source>
</evidence>
<dbReference type="Pfam" id="PF04647">
    <property type="entry name" value="AgrB"/>
    <property type="match status" value="1"/>
</dbReference>
<evidence type="ECO:0000313" key="10">
    <source>
        <dbReference type="Proteomes" id="UP000640335"/>
    </source>
</evidence>
<feature type="transmembrane region" description="Helical" evidence="8">
    <location>
        <begin position="80"/>
        <end position="98"/>
    </location>
</feature>
<keyword evidence="5" id="KW-0378">Hydrolase</keyword>
<dbReference type="Proteomes" id="UP000640335">
    <property type="component" value="Unassembled WGS sequence"/>
</dbReference>
<evidence type="ECO:0000256" key="1">
    <source>
        <dbReference type="ARBA" id="ARBA00022475"/>
    </source>
</evidence>
<evidence type="ECO:0000256" key="7">
    <source>
        <dbReference type="ARBA" id="ARBA00023136"/>
    </source>
</evidence>
<keyword evidence="1" id="KW-1003">Cell membrane</keyword>
<evidence type="ECO:0000256" key="8">
    <source>
        <dbReference type="SAM" id="Phobius"/>
    </source>
</evidence>
<feature type="transmembrane region" description="Helical" evidence="8">
    <location>
        <begin position="175"/>
        <end position="194"/>
    </location>
</feature>
<protein>
    <submittedName>
        <fullName evidence="9">Accessory gene regulator B family protein</fullName>
    </submittedName>
</protein>
<keyword evidence="2" id="KW-0673">Quorum sensing</keyword>
<gene>
    <name evidence="9" type="ORF">H9660_01190</name>
</gene>
<evidence type="ECO:0000313" key="9">
    <source>
        <dbReference type="EMBL" id="MBD7913754.1"/>
    </source>
</evidence>
<dbReference type="RefSeq" id="WP_191747713.1">
    <property type="nucleotide sequence ID" value="NZ_JACSQZ010000003.1"/>
</dbReference>
<feature type="transmembrane region" description="Helical" evidence="8">
    <location>
        <begin position="104"/>
        <end position="127"/>
    </location>
</feature>
<dbReference type="InterPro" id="IPR006741">
    <property type="entry name" value="AgrB"/>
</dbReference>
<keyword evidence="4 8" id="KW-0812">Transmembrane</keyword>
<evidence type="ECO:0000256" key="5">
    <source>
        <dbReference type="ARBA" id="ARBA00022801"/>
    </source>
</evidence>
<evidence type="ECO:0000256" key="2">
    <source>
        <dbReference type="ARBA" id="ARBA00022654"/>
    </source>
</evidence>
<comment type="caution">
    <text evidence="9">The sequence shown here is derived from an EMBL/GenBank/DDBJ whole genome shotgun (WGS) entry which is preliminary data.</text>
</comment>
<keyword evidence="3" id="KW-0645">Protease</keyword>
<feature type="transmembrane region" description="Helical" evidence="8">
    <location>
        <begin position="148"/>
        <end position="169"/>
    </location>
</feature>
<evidence type="ECO:0000256" key="3">
    <source>
        <dbReference type="ARBA" id="ARBA00022670"/>
    </source>
</evidence>
<keyword evidence="7 8" id="KW-0472">Membrane</keyword>
<reference evidence="9 10" key="1">
    <citation type="submission" date="2020-08" db="EMBL/GenBank/DDBJ databases">
        <title>A Genomic Blueprint of the Chicken Gut Microbiome.</title>
        <authorList>
            <person name="Gilroy R."/>
            <person name="Ravi A."/>
            <person name="Getino M."/>
            <person name="Pursley I."/>
            <person name="Horton D.L."/>
            <person name="Alikhan N.-F."/>
            <person name="Baker D."/>
            <person name="Gharbi K."/>
            <person name="Hall N."/>
            <person name="Watson M."/>
            <person name="Adriaenssens E.M."/>
            <person name="Foster-Nyarko E."/>
            <person name="Jarju S."/>
            <person name="Secka A."/>
            <person name="Antonio M."/>
            <person name="Oren A."/>
            <person name="Chaudhuri R."/>
            <person name="La Ragione R.M."/>
            <person name="Hildebrand F."/>
            <person name="Pallen M.J."/>
        </authorList>
    </citation>
    <scope>NUCLEOTIDE SEQUENCE [LARGE SCALE GENOMIC DNA]</scope>
    <source>
        <strain evidence="9 10">Sa3CUN1</strain>
    </source>
</reference>
<organism evidence="9 10">
    <name type="scientific">Clostridium gallinarum</name>
    <dbReference type="NCBI Taxonomy" id="2762246"/>
    <lineage>
        <taxon>Bacteria</taxon>
        <taxon>Bacillati</taxon>
        <taxon>Bacillota</taxon>
        <taxon>Clostridia</taxon>
        <taxon>Eubacteriales</taxon>
        <taxon>Clostridiaceae</taxon>
        <taxon>Clostridium</taxon>
    </lineage>
</organism>
<dbReference type="EMBL" id="JACSQZ010000003">
    <property type="protein sequence ID" value="MBD7913754.1"/>
    <property type="molecule type" value="Genomic_DNA"/>
</dbReference>
<name>A0ABR8Q001_9CLOT</name>
<evidence type="ECO:0000256" key="4">
    <source>
        <dbReference type="ARBA" id="ARBA00022692"/>
    </source>
</evidence>